<evidence type="ECO:0000256" key="1">
    <source>
        <dbReference type="ARBA" id="ARBA00010617"/>
    </source>
</evidence>
<proteinExistence type="inferred from homology"/>
<evidence type="ECO:0000256" key="2">
    <source>
        <dbReference type="ARBA" id="ARBA00022723"/>
    </source>
</evidence>
<dbReference type="GO" id="GO:0005506">
    <property type="term" value="F:iron ion binding"/>
    <property type="evidence" value="ECO:0007669"/>
    <property type="project" value="InterPro"/>
</dbReference>
<dbReference type="Gene3D" id="1.10.630.10">
    <property type="entry name" value="Cytochrome P450"/>
    <property type="match status" value="1"/>
</dbReference>
<dbReference type="PANTHER" id="PTHR24300:SF403">
    <property type="entry name" value="CYTOCHROME P450 306A1"/>
    <property type="match status" value="1"/>
</dbReference>
<dbReference type="PRINTS" id="PR00385">
    <property type="entry name" value="P450"/>
</dbReference>
<feature type="signal peptide" evidence="6">
    <location>
        <begin position="1"/>
        <end position="21"/>
    </location>
</feature>
<evidence type="ECO:0000256" key="3">
    <source>
        <dbReference type="ARBA" id="ARBA00023004"/>
    </source>
</evidence>
<comment type="similarity">
    <text evidence="1">Belongs to the cytochrome P450 family.</text>
</comment>
<reference evidence="7" key="2">
    <citation type="submission" date="2017-10" db="EMBL/GenBank/DDBJ databases">
        <title>Ladona fulva Genome sequencing and assembly.</title>
        <authorList>
            <person name="Murali S."/>
            <person name="Richards S."/>
            <person name="Bandaranaike D."/>
            <person name="Bellair M."/>
            <person name="Blankenburg K."/>
            <person name="Chao H."/>
            <person name="Dinh H."/>
            <person name="Doddapaneni H."/>
            <person name="Dugan-Rocha S."/>
            <person name="Elkadiri S."/>
            <person name="Gnanaolivu R."/>
            <person name="Hernandez B."/>
            <person name="Skinner E."/>
            <person name="Javaid M."/>
            <person name="Lee S."/>
            <person name="Li M."/>
            <person name="Ming W."/>
            <person name="Munidasa M."/>
            <person name="Muniz J."/>
            <person name="Nguyen L."/>
            <person name="Hughes D."/>
            <person name="Osuji N."/>
            <person name="Pu L.-L."/>
            <person name="Puazo M."/>
            <person name="Qu C."/>
            <person name="Quiroz J."/>
            <person name="Raj R."/>
            <person name="Weissenberger G."/>
            <person name="Xin Y."/>
            <person name="Zou X."/>
            <person name="Han Y."/>
            <person name="Worley K."/>
            <person name="Muzny D."/>
            <person name="Gibbs R."/>
        </authorList>
    </citation>
    <scope>NUCLEOTIDE SEQUENCE</scope>
    <source>
        <strain evidence="7">Sampled in the wild</strain>
    </source>
</reference>
<dbReference type="SUPFAM" id="SSF48264">
    <property type="entry name" value="Cytochrome P450"/>
    <property type="match status" value="1"/>
</dbReference>
<gene>
    <name evidence="7" type="ORF">J437_LFUL012737</name>
</gene>
<dbReference type="InterPro" id="IPR002401">
    <property type="entry name" value="Cyt_P450_E_grp-I"/>
</dbReference>
<dbReference type="GO" id="GO:0008395">
    <property type="term" value="F:steroid hydroxylase activity"/>
    <property type="evidence" value="ECO:0007669"/>
    <property type="project" value="TreeGrafter"/>
</dbReference>
<dbReference type="InterPro" id="IPR001128">
    <property type="entry name" value="Cyt_P450"/>
</dbReference>
<accession>A0A8K0KTT3</accession>
<dbReference type="GO" id="GO:0006082">
    <property type="term" value="P:organic acid metabolic process"/>
    <property type="evidence" value="ECO:0007669"/>
    <property type="project" value="TreeGrafter"/>
</dbReference>
<keyword evidence="4" id="KW-0560">Oxidoreductase</keyword>
<dbReference type="GO" id="GO:0016712">
    <property type="term" value="F:oxidoreductase activity, acting on paired donors, with incorporation or reduction of molecular oxygen, reduced flavin or flavoprotein as one donor, and incorporation of one atom of oxygen"/>
    <property type="evidence" value="ECO:0007669"/>
    <property type="project" value="TreeGrafter"/>
</dbReference>
<dbReference type="AlphaFoldDB" id="A0A8K0KTT3"/>
<keyword evidence="2 5" id="KW-0479">Metal-binding</keyword>
<keyword evidence="8" id="KW-1185">Reference proteome</keyword>
<evidence type="ECO:0000256" key="6">
    <source>
        <dbReference type="SAM" id="SignalP"/>
    </source>
</evidence>
<evidence type="ECO:0000256" key="4">
    <source>
        <dbReference type="ARBA" id="ARBA00023033"/>
    </source>
</evidence>
<keyword evidence="3 5" id="KW-0408">Iron</keyword>
<dbReference type="GO" id="GO:0006805">
    <property type="term" value="P:xenobiotic metabolic process"/>
    <property type="evidence" value="ECO:0007669"/>
    <property type="project" value="TreeGrafter"/>
</dbReference>
<dbReference type="Proteomes" id="UP000792457">
    <property type="component" value="Unassembled WGS sequence"/>
</dbReference>
<evidence type="ECO:0000256" key="5">
    <source>
        <dbReference type="PIRSR" id="PIRSR602401-1"/>
    </source>
</evidence>
<reference evidence="7" key="1">
    <citation type="submission" date="2013-04" db="EMBL/GenBank/DDBJ databases">
        <authorList>
            <person name="Qu J."/>
            <person name="Murali S.C."/>
            <person name="Bandaranaike D."/>
            <person name="Bellair M."/>
            <person name="Blankenburg K."/>
            <person name="Chao H."/>
            <person name="Dinh H."/>
            <person name="Doddapaneni H."/>
            <person name="Downs B."/>
            <person name="Dugan-Rocha S."/>
            <person name="Elkadiri S."/>
            <person name="Gnanaolivu R.D."/>
            <person name="Hernandez B."/>
            <person name="Javaid M."/>
            <person name="Jayaseelan J.C."/>
            <person name="Lee S."/>
            <person name="Li M."/>
            <person name="Ming W."/>
            <person name="Munidasa M."/>
            <person name="Muniz J."/>
            <person name="Nguyen L."/>
            <person name="Ongeri F."/>
            <person name="Osuji N."/>
            <person name="Pu L.-L."/>
            <person name="Puazo M."/>
            <person name="Qu C."/>
            <person name="Quiroz J."/>
            <person name="Raj R."/>
            <person name="Weissenberger G."/>
            <person name="Xin Y."/>
            <person name="Zou X."/>
            <person name="Han Y."/>
            <person name="Richards S."/>
            <person name="Worley K."/>
            <person name="Muzny D."/>
            <person name="Gibbs R."/>
        </authorList>
    </citation>
    <scope>NUCLEOTIDE SEQUENCE</scope>
    <source>
        <strain evidence="7">Sampled in the wild</strain>
    </source>
</reference>
<name>A0A8K0KTT3_LADFU</name>
<feature type="binding site" description="axial binding residue" evidence="5">
    <location>
        <position position="485"/>
    </location>
    <ligand>
        <name>heme</name>
        <dbReference type="ChEBI" id="CHEBI:30413"/>
    </ligand>
    <ligandPart>
        <name>Fe</name>
        <dbReference type="ChEBI" id="CHEBI:18248"/>
    </ligandPart>
</feature>
<dbReference type="GO" id="GO:0020037">
    <property type="term" value="F:heme binding"/>
    <property type="evidence" value="ECO:0007669"/>
    <property type="project" value="InterPro"/>
</dbReference>
<comment type="cofactor">
    <cofactor evidence="5">
        <name>heme</name>
        <dbReference type="ChEBI" id="CHEBI:30413"/>
    </cofactor>
</comment>
<sequence>MMITDLVLLLILFFCIWKLLIEKPHGFPPGPFRWPIIGNMYELFKWGPYLYQSMKEMARRYGEVAGFYVGFTPVVIVSGFEAIKELSFTEDLAGRPLVLRQRMDNERHGILFIDGPRLKEQRRFSLRHLRDFGLGKTSMENITLEEIESVIEGVEELRGTDKQQWSKPRYGFKDHQLTQLLAYVRFIIAHNEFGPSIAMGFPKLAATIPHLTHQRKNKPLSNQLINFITGGGKATSLVYIEEMSHVFNRRDGQTQGSVGGRQSKRLYGLVSAGNREKERSTGTYIQRIDIPPYINVSFVPALKGSKLHFSEKQLSRICFDLFAAGYDTTFNTITFSILFMILNPGVQLKVQEELDSVVGKDRFPSFQDRDRQRGSNGGLRRLTYTEATIHEVLRCSSVVPLSVPHAPLKDTSFRGHVIPKGTTIFLNLYNHHRDPKIWGDPDNFRPERFIDENGVFKRHEAVIPFGVANGSMKRTTLVISGKRACLGESLARNNLFLFFTCLMQKYSWRIPEGEQRPSDEPVGNITIVSKPFKVQVLPRK</sequence>
<feature type="chain" id="PRO_5035418204" description="Cytochrome P450" evidence="6">
    <location>
        <begin position="22"/>
        <end position="540"/>
    </location>
</feature>
<evidence type="ECO:0000313" key="8">
    <source>
        <dbReference type="Proteomes" id="UP000792457"/>
    </source>
</evidence>
<dbReference type="PRINTS" id="PR00463">
    <property type="entry name" value="EP450I"/>
</dbReference>
<dbReference type="OrthoDB" id="6617644at2759"/>
<organism evidence="7 8">
    <name type="scientific">Ladona fulva</name>
    <name type="common">Scarce chaser dragonfly</name>
    <name type="synonym">Libellula fulva</name>
    <dbReference type="NCBI Taxonomy" id="123851"/>
    <lineage>
        <taxon>Eukaryota</taxon>
        <taxon>Metazoa</taxon>
        <taxon>Ecdysozoa</taxon>
        <taxon>Arthropoda</taxon>
        <taxon>Hexapoda</taxon>
        <taxon>Insecta</taxon>
        <taxon>Pterygota</taxon>
        <taxon>Palaeoptera</taxon>
        <taxon>Odonata</taxon>
        <taxon>Epiprocta</taxon>
        <taxon>Anisoptera</taxon>
        <taxon>Libelluloidea</taxon>
        <taxon>Libellulidae</taxon>
        <taxon>Ladona</taxon>
    </lineage>
</organism>
<keyword evidence="6" id="KW-0732">Signal</keyword>
<protein>
    <recommendedName>
        <fullName evidence="9">Cytochrome P450</fullName>
    </recommendedName>
</protein>
<dbReference type="GO" id="GO:0005737">
    <property type="term" value="C:cytoplasm"/>
    <property type="evidence" value="ECO:0007669"/>
    <property type="project" value="TreeGrafter"/>
</dbReference>
<keyword evidence="4" id="KW-0503">Monooxygenase</keyword>
<dbReference type="InterPro" id="IPR036396">
    <property type="entry name" value="Cyt_P450_sf"/>
</dbReference>
<evidence type="ECO:0000313" key="7">
    <source>
        <dbReference type="EMBL" id="KAG8238123.1"/>
    </source>
</evidence>
<dbReference type="Pfam" id="PF00067">
    <property type="entry name" value="p450"/>
    <property type="match status" value="2"/>
</dbReference>
<dbReference type="EMBL" id="KZ309283">
    <property type="protein sequence ID" value="KAG8238123.1"/>
    <property type="molecule type" value="Genomic_DNA"/>
</dbReference>
<evidence type="ECO:0008006" key="9">
    <source>
        <dbReference type="Google" id="ProtNLM"/>
    </source>
</evidence>
<dbReference type="InterPro" id="IPR050182">
    <property type="entry name" value="Cytochrome_P450_fam2"/>
</dbReference>
<comment type="caution">
    <text evidence="7">The sequence shown here is derived from an EMBL/GenBank/DDBJ whole genome shotgun (WGS) entry which is preliminary data.</text>
</comment>
<keyword evidence="5" id="KW-0349">Heme</keyword>
<dbReference type="PANTHER" id="PTHR24300">
    <property type="entry name" value="CYTOCHROME P450 508A4-RELATED"/>
    <property type="match status" value="1"/>
</dbReference>